<proteinExistence type="predicted"/>
<dbReference type="EMBL" id="JAAIUW010000005">
    <property type="protein sequence ID" value="KAF7831931.1"/>
    <property type="molecule type" value="Genomic_DNA"/>
</dbReference>
<reference evidence="1" key="1">
    <citation type="submission" date="2020-09" db="EMBL/GenBank/DDBJ databases">
        <title>Genome-Enabled Discovery of Anthraquinone Biosynthesis in Senna tora.</title>
        <authorList>
            <person name="Kang S.-H."/>
            <person name="Pandey R.P."/>
            <person name="Lee C.-M."/>
            <person name="Sim J.-S."/>
            <person name="Jeong J.-T."/>
            <person name="Choi B.-S."/>
            <person name="Jung M."/>
            <person name="Ginzburg D."/>
            <person name="Zhao K."/>
            <person name="Won S.Y."/>
            <person name="Oh T.-J."/>
            <person name="Yu Y."/>
            <person name="Kim N.-H."/>
            <person name="Lee O.R."/>
            <person name="Lee T.-H."/>
            <person name="Bashyal P."/>
            <person name="Kim T.-S."/>
            <person name="Lee W.-H."/>
            <person name="Kawkins C."/>
            <person name="Kim C.-K."/>
            <person name="Kim J.S."/>
            <person name="Ahn B.O."/>
            <person name="Rhee S.Y."/>
            <person name="Sohng J.K."/>
        </authorList>
    </citation>
    <scope>NUCLEOTIDE SEQUENCE</scope>
    <source>
        <tissue evidence="1">Leaf</tissue>
    </source>
</reference>
<organism evidence="1 2">
    <name type="scientific">Senna tora</name>
    <dbReference type="NCBI Taxonomy" id="362788"/>
    <lineage>
        <taxon>Eukaryota</taxon>
        <taxon>Viridiplantae</taxon>
        <taxon>Streptophyta</taxon>
        <taxon>Embryophyta</taxon>
        <taxon>Tracheophyta</taxon>
        <taxon>Spermatophyta</taxon>
        <taxon>Magnoliopsida</taxon>
        <taxon>eudicotyledons</taxon>
        <taxon>Gunneridae</taxon>
        <taxon>Pentapetalae</taxon>
        <taxon>rosids</taxon>
        <taxon>fabids</taxon>
        <taxon>Fabales</taxon>
        <taxon>Fabaceae</taxon>
        <taxon>Caesalpinioideae</taxon>
        <taxon>Cassia clade</taxon>
        <taxon>Senna</taxon>
    </lineage>
</organism>
<accession>A0A835C642</accession>
<comment type="caution">
    <text evidence="1">The sequence shown here is derived from an EMBL/GenBank/DDBJ whole genome shotgun (WGS) entry which is preliminary data.</text>
</comment>
<dbReference type="Proteomes" id="UP000634136">
    <property type="component" value="Unassembled WGS sequence"/>
</dbReference>
<gene>
    <name evidence="1" type="ORF">G2W53_014264</name>
</gene>
<keyword evidence="2" id="KW-1185">Reference proteome</keyword>
<evidence type="ECO:0000313" key="1">
    <source>
        <dbReference type="EMBL" id="KAF7831931.1"/>
    </source>
</evidence>
<name>A0A835C642_9FABA</name>
<protein>
    <submittedName>
        <fullName evidence="1">Uncharacterized protein</fullName>
    </submittedName>
</protein>
<sequence>MIASHCFNNILLGCYSTEQEFLRLRMEQKFDAVSGINRLRSSCTIKICITRLWESPPFFYFCDVLSGPSLSCRICSTEQEFLRLRMEQKFDAVSDINRLRSSCTIKICITRLWESPPFLYFCDVLSGPSLSCRICSTEQEFLRLRMEQKFDAVSDINRLRSSCTIKICITRLWESPPFVISKYRRIDDIH</sequence>
<dbReference type="AlphaFoldDB" id="A0A835C642"/>
<evidence type="ECO:0000313" key="2">
    <source>
        <dbReference type="Proteomes" id="UP000634136"/>
    </source>
</evidence>